<keyword evidence="3" id="KW-0732">Signal</keyword>
<keyword evidence="2" id="KW-1133">Transmembrane helix</keyword>
<dbReference type="EMBL" id="JAPEIS010000007">
    <property type="protein sequence ID" value="KAJ8064273.1"/>
    <property type="molecule type" value="Genomic_DNA"/>
</dbReference>
<feature type="compositionally biased region" description="Basic and acidic residues" evidence="1">
    <location>
        <begin position="552"/>
        <end position="565"/>
    </location>
</feature>
<dbReference type="OrthoDB" id="4225201at2759"/>
<reference evidence="4" key="1">
    <citation type="submission" date="2022-11" db="EMBL/GenBank/DDBJ databases">
        <title>Genome Resource of Sclerotinia nivalis Strain SnTB1, a Plant Pathogen Isolated from American Ginseng.</title>
        <authorList>
            <person name="Fan S."/>
        </authorList>
    </citation>
    <scope>NUCLEOTIDE SEQUENCE</scope>
    <source>
        <strain evidence="4">SnTB1</strain>
    </source>
</reference>
<name>A0A9X0ANK5_9HELO</name>
<protein>
    <submittedName>
        <fullName evidence="4">Uncharacterized protein</fullName>
    </submittedName>
</protein>
<feature type="compositionally biased region" description="Basic residues" evidence="1">
    <location>
        <begin position="301"/>
        <end position="312"/>
    </location>
</feature>
<feature type="region of interest" description="Disordered" evidence="1">
    <location>
        <begin position="300"/>
        <end position="350"/>
    </location>
</feature>
<sequence>MWSLLKAFLLAPAIVSAFVLPSSSEHDVDAEFKKNGINSTDAYNMGFVRLDISHGLPSADMSSINLRIDILHSAEACGFGNVTIDGQALSQTFDPETLVSSGKGSVSTLSNKIIVGSWSFDCIVIDGKPHGQLMKFMVDFVEGKAFENIGVSVLFRQTDETEIMNMETFSSKEDQVIEHHSPQGQSSDKQHHNGKGSEGEHEHHMGKGSEEHGHHMGHKDFNIHRELAELKYMKAQLEELQYLIHQKKRHIFKHFQENQNLGGRIRDCDSLRCVARVVSEKVRKFYGKIAGNDFDEEHFHHSFKSQSKKGKKHDKEFHGKLGNHTSGNGDFPGKPHGKNNHTDPHFPHHNRHHILPVCHYPPPFEFHPRGHHHDGPHGPPHKPPPREFSHHGFEHERHSGMHHFQDDEDEGGHWEGRPRHHGGHYGRPHGDNSDEIERLHRDRDGSPHRFDDFDNESDGRHKKHAKPHHGQGPSSFDPDSDRFEEHHHGRPPHAGSFDGPGHERPHHPQERPFDGPEHERPQDPQDEEFHHGPPQDGPQHEDPENQEPEFDSPQHESPSHQKCPEDQPAFPEPPPLDGIHPGPGPHFNGPPPHIIEEGNHGPPGGPHRPAGFPLHILKLTLIGFLFSLLIITLHRRSCNSKARSDHREERYRRRTYRRASNHATFKSWLARIIGREEFEEKDKEALLEDYDSDAEPTSTSTISIGDDITSFRNAVEVVREMVAAEDCRLTPIPAHCASASQAPEHMNSVVHMNSGLHLDGYTNGIEDILPPYEDADADADYDYEGSEEGSLVADGFRYMPGCSAYNPSDSPSGGVSDVLGDKS</sequence>
<keyword evidence="2" id="KW-0812">Transmembrane</keyword>
<feature type="compositionally biased region" description="Basic residues" evidence="1">
    <location>
        <begin position="418"/>
        <end position="427"/>
    </location>
</feature>
<accession>A0A9X0ANK5</accession>
<feature type="region of interest" description="Disordered" evidence="1">
    <location>
        <begin position="366"/>
        <end position="607"/>
    </location>
</feature>
<proteinExistence type="predicted"/>
<evidence type="ECO:0000313" key="5">
    <source>
        <dbReference type="Proteomes" id="UP001152300"/>
    </source>
</evidence>
<feature type="region of interest" description="Disordered" evidence="1">
    <location>
        <begin position="174"/>
        <end position="217"/>
    </location>
</feature>
<gene>
    <name evidence="4" type="ORF">OCU04_006619</name>
</gene>
<dbReference type="Proteomes" id="UP001152300">
    <property type="component" value="Unassembled WGS sequence"/>
</dbReference>
<organism evidence="4 5">
    <name type="scientific">Sclerotinia nivalis</name>
    <dbReference type="NCBI Taxonomy" id="352851"/>
    <lineage>
        <taxon>Eukaryota</taxon>
        <taxon>Fungi</taxon>
        <taxon>Dikarya</taxon>
        <taxon>Ascomycota</taxon>
        <taxon>Pezizomycotina</taxon>
        <taxon>Leotiomycetes</taxon>
        <taxon>Helotiales</taxon>
        <taxon>Sclerotiniaceae</taxon>
        <taxon>Sclerotinia</taxon>
    </lineage>
</organism>
<evidence type="ECO:0000256" key="1">
    <source>
        <dbReference type="SAM" id="MobiDB-lite"/>
    </source>
</evidence>
<evidence type="ECO:0000256" key="2">
    <source>
        <dbReference type="SAM" id="Phobius"/>
    </source>
</evidence>
<keyword evidence="2" id="KW-0472">Membrane</keyword>
<feature type="transmembrane region" description="Helical" evidence="2">
    <location>
        <begin position="612"/>
        <end position="633"/>
    </location>
</feature>
<dbReference type="AlphaFoldDB" id="A0A9X0ANK5"/>
<feature type="compositionally biased region" description="Basic and acidic residues" evidence="1">
    <location>
        <begin position="500"/>
        <end position="543"/>
    </location>
</feature>
<feature type="compositionally biased region" description="Basic and acidic residues" evidence="1">
    <location>
        <begin position="188"/>
        <end position="217"/>
    </location>
</feature>
<feature type="compositionally biased region" description="Pro residues" evidence="1">
    <location>
        <begin position="570"/>
        <end position="593"/>
    </location>
</feature>
<feature type="signal peptide" evidence="3">
    <location>
        <begin position="1"/>
        <end position="17"/>
    </location>
</feature>
<feature type="compositionally biased region" description="Basic and acidic residues" evidence="1">
    <location>
        <begin position="384"/>
        <end position="417"/>
    </location>
</feature>
<keyword evidence="5" id="KW-1185">Reference proteome</keyword>
<feature type="compositionally biased region" description="Basic and acidic residues" evidence="1">
    <location>
        <begin position="428"/>
        <end position="452"/>
    </location>
</feature>
<evidence type="ECO:0000256" key="3">
    <source>
        <dbReference type="SAM" id="SignalP"/>
    </source>
</evidence>
<feature type="compositionally biased region" description="Basic residues" evidence="1">
    <location>
        <begin position="460"/>
        <end position="469"/>
    </location>
</feature>
<evidence type="ECO:0000313" key="4">
    <source>
        <dbReference type="EMBL" id="KAJ8064273.1"/>
    </source>
</evidence>
<comment type="caution">
    <text evidence="4">The sequence shown here is derived from an EMBL/GenBank/DDBJ whole genome shotgun (WGS) entry which is preliminary data.</text>
</comment>
<feature type="chain" id="PRO_5040835620" evidence="3">
    <location>
        <begin position="18"/>
        <end position="823"/>
    </location>
</feature>